<proteinExistence type="inferred from homology"/>
<accession>A0ABQ3TRX4</accession>
<dbReference type="Proteomes" id="UP001054854">
    <property type="component" value="Unassembled WGS sequence"/>
</dbReference>
<keyword evidence="6" id="KW-1185">Reference proteome</keyword>
<gene>
    <name evidence="5" type="primary">rbsK_1</name>
    <name evidence="5" type="ORF">TPA0910_05230</name>
</gene>
<dbReference type="InterPro" id="IPR002173">
    <property type="entry name" value="Carboh/pur_kinase_PfkB_CS"/>
</dbReference>
<dbReference type="RefSeq" id="WP_236255828.1">
    <property type="nucleotide sequence ID" value="NZ_BNEK01000002.1"/>
</dbReference>
<organism evidence="5 6">
    <name type="scientific">Streptomyces hygroscopicus</name>
    <dbReference type="NCBI Taxonomy" id="1912"/>
    <lineage>
        <taxon>Bacteria</taxon>
        <taxon>Bacillati</taxon>
        <taxon>Actinomycetota</taxon>
        <taxon>Actinomycetes</taxon>
        <taxon>Kitasatosporales</taxon>
        <taxon>Streptomycetaceae</taxon>
        <taxon>Streptomyces</taxon>
        <taxon>Streptomyces violaceusniger group</taxon>
    </lineage>
</organism>
<dbReference type="InterPro" id="IPR011611">
    <property type="entry name" value="PfkB_dom"/>
</dbReference>
<keyword evidence="3" id="KW-0418">Kinase</keyword>
<dbReference type="PRINTS" id="PR00990">
    <property type="entry name" value="RIBOKINASE"/>
</dbReference>
<dbReference type="PANTHER" id="PTHR10584:SF166">
    <property type="entry name" value="RIBOKINASE"/>
    <property type="match status" value="1"/>
</dbReference>
<name>A0ABQ3TRX4_STRHY</name>
<evidence type="ECO:0000313" key="5">
    <source>
        <dbReference type="EMBL" id="GHJ26090.1"/>
    </source>
</evidence>
<comment type="similarity">
    <text evidence="1">Belongs to the carbohydrate kinase PfkB family.</text>
</comment>
<evidence type="ECO:0000256" key="2">
    <source>
        <dbReference type="ARBA" id="ARBA00022679"/>
    </source>
</evidence>
<dbReference type="InterPro" id="IPR002139">
    <property type="entry name" value="Ribo/fructo_kinase"/>
</dbReference>
<evidence type="ECO:0000256" key="1">
    <source>
        <dbReference type="ARBA" id="ARBA00010688"/>
    </source>
</evidence>
<reference evidence="5" key="1">
    <citation type="submission" date="2024-05" db="EMBL/GenBank/DDBJ databases">
        <title>Whole genome shotgun sequence of Streptomyces hygroscopicus NBRC 113678.</title>
        <authorList>
            <person name="Komaki H."/>
            <person name="Tamura T."/>
        </authorList>
    </citation>
    <scope>NUCLEOTIDE SEQUENCE</scope>
    <source>
        <strain evidence="5">N11-34</strain>
    </source>
</reference>
<dbReference type="EMBL" id="BNEK01000002">
    <property type="protein sequence ID" value="GHJ26090.1"/>
    <property type="molecule type" value="Genomic_DNA"/>
</dbReference>
<dbReference type="Pfam" id="PF00294">
    <property type="entry name" value="PfkB"/>
    <property type="match status" value="1"/>
</dbReference>
<dbReference type="Gene3D" id="3.40.1190.20">
    <property type="match status" value="1"/>
</dbReference>
<dbReference type="InterPro" id="IPR029056">
    <property type="entry name" value="Ribokinase-like"/>
</dbReference>
<evidence type="ECO:0000259" key="4">
    <source>
        <dbReference type="Pfam" id="PF00294"/>
    </source>
</evidence>
<feature type="domain" description="Carbohydrate kinase PfkB" evidence="4">
    <location>
        <begin position="6"/>
        <end position="287"/>
    </location>
</feature>
<dbReference type="PANTHER" id="PTHR10584">
    <property type="entry name" value="SUGAR KINASE"/>
    <property type="match status" value="1"/>
</dbReference>
<comment type="caution">
    <text evidence="5">The sequence shown here is derived from an EMBL/GenBank/DDBJ whole genome shotgun (WGS) entry which is preliminary data.</text>
</comment>
<sequence>MSRAAARVLVVGSLNTDLILRTDTEPPDDGAARVTGLATASGGHGGNCATVLAALGCRVSLATVVGDDAEGAAMLAELAGAGVDTEPSQTLPGASTGRVFIPVYPGRRHMLMHRGATDLWDPKSCETVPFGAYAAVVLFDPPEPVALRVLELAAEAATPVFWNPGGLQAARLPGQAASARWLAVNRAEYRAAFGAEPDARHLGGVCRGRDRTVVVTLGPEGAMAGEAGEVRRVRSRRVDTVDATGAGDAFAAGFVAAYLRGRSLPEALRWGAAAGAYAVTVPGARAPGLTLAEVDKPHPIEEVP</sequence>
<dbReference type="PROSITE" id="PS00583">
    <property type="entry name" value="PFKB_KINASES_1"/>
    <property type="match status" value="1"/>
</dbReference>
<evidence type="ECO:0000313" key="6">
    <source>
        <dbReference type="Proteomes" id="UP001054854"/>
    </source>
</evidence>
<protein>
    <submittedName>
        <fullName evidence="5">Ribokinase</fullName>
    </submittedName>
</protein>
<evidence type="ECO:0000256" key="3">
    <source>
        <dbReference type="ARBA" id="ARBA00022777"/>
    </source>
</evidence>
<keyword evidence="2" id="KW-0808">Transferase</keyword>
<dbReference type="SUPFAM" id="SSF53613">
    <property type="entry name" value="Ribokinase-like"/>
    <property type="match status" value="1"/>
</dbReference>